<dbReference type="CDD" id="cd00130">
    <property type="entry name" value="PAS"/>
    <property type="match status" value="3"/>
</dbReference>
<feature type="domain" description="CBS" evidence="11">
    <location>
        <begin position="43"/>
        <end position="102"/>
    </location>
</feature>
<dbReference type="NCBIfam" id="TIGR00229">
    <property type="entry name" value="sensory_box"/>
    <property type="match status" value="3"/>
</dbReference>
<sequence length="769" mass="87446">MFTHIDALWLELKSAVVRNPLVVSPELTAIDAIHLMAGEAIAPTSSIRFQYEEDLAQTVDEQLDKLHLQVRSSCVVVVEDEQVVGILTERDIVFLSVQQQDLDRLTVRQVMTHPVSTLREEALTEPKLVMNLLQQQHVGYLPILDEQDRLVGIVTQNSLLQALNPLKLYKLAEVLETKVVSLEAEKVALLESPTIELEQEVEVRTPALQTKAEREKLVAQIANRIRNSLNLQEILDVCVAEVRAFLACDRVLVYQFQPDWSGIIIAESVNSGWSSTLGNQIQDSYFGQQIATLYDNERPIIVNNIYTAGYADCHIELLEKYQIKANLVVPIRVTGQLWGLLIGNQCAGYRDWQEEDITLLQHISVQLAIAIQQATTHQRLQQELNERRLAEQQLRESEQRYASLAEAALVGIFRADAAGNCIYGNNRYFEITGFTRETAFGKGWEKALHPDDLDRVMAECYQSVEENRPFQLEYRFQCPDGTVTWVYGQSVPERDANGQIIGHVGTITDITDRKRAETALKKTEQQSRVAQRIAHLGHWEMDLVKGTSYWSDEIFRIFEIEPQTFSPSYEGFLNFVHPDDREMLNEAYTLHLRDRTPYKIVHRLPLPDGRIKYLQEQCETLYAEDGTPLLSQGTVQDITSIKLAQLELERLNADLEAKIAERTQELWQVNNLQRAILDSTNYAIISTDVTGIIQTFNVGAQRMLGYNASEVVGKLTPSIIHDSEETLQRAAELSVEMGRNISPGFEVFVAKARQGIVSEQEWTYQKKWV</sequence>
<dbReference type="InterPro" id="IPR000014">
    <property type="entry name" value="PAS"/>
</dbReference>
<evidence type="ECO:0000259" key="8">
    <source>
        <dbReference type="PROSITE" id="PS50046"/>
    </source>
</evidence>
<keyword evidence="7" id="KW-0175">Coiled coil</keyword>
<gene>
    <name evidence="12" type="ORF">ACE1CI_31255</name>
</gene>
<dbReference type="InterPro" id="IPR035965">
    <property type="entry name" value="PAS-like_dom_sf"/>
</dbReference>
<keyword evidence="5" id="KW-0418">Kinase</keyword>
<keyword evidence="3" id="KW-0597">Phosphoprotein</keyword>
<dbReference type="InterPro" id="IPR029016">
    <property type="entry name" value="GAF-like_dom_sf"/>
</dbReference>
<evidence type="ECO:0000259" key="10">
    <source>
        <dbReference type="PROSITE" id="PS50113"/>
    </source>
</evidence>
<dbReference type="InterPro" id="IPR003018">
    <property type="entry name" value="GAF"/>
</dbReference>
<keyword evidence="4" id="KW-0808">Transferase</keyword>
<dbReference type="SUPFAM" id="SSF55785">
    <property type="entry name" value="PYP-like sensor domain (PAS domain)"/>
    <property type="match status" value="3"/>
</dbReference>
<proteinExistence type="predicted"/>
<accession>A0ABV4Y096</accession>
<feature type="domain" description="PAC" evidence="10">
    <location>
        <begin position="594"/>
        <end position="650"/>
    </location>
</feature>
<dbReference type="SUPFAM" id="SSF54631">
    <property type="entry name" value="CBS-domain pair"/>
    <property type="match status" value="1"/>
</dbReference>
<dbReference type="InterPro" id="IPR013767">
    <property type="entry name" value="PAS_fold"/>
</dbReference>
<dbReference type="SMART" id="SM00065">
    <property type="entry name" value="GAF"/>
    <property type="match status" value="1"/>
</dbReference>
<dbReference type="SUPFAM" id="SSF55781">
    <property type="entry name" value="GAF domain-like"/>
    <property type="match status" value="1"/>
</dbReference>
<dbReference type="InterPro" id="IPR013655">
    <property type="entry name" value="PAS_fold_3"/>
</dbReference>
<dbReference type="Gene3D" id="3.30.450.40">
    <property type="match status" value="1"/>
</dbReference>
<dbReference type="SMART" id="SM00091">
    <property type="entry name" value="PAS"/>
    <property type="match status" value="3"/>
</dbReference>
<evidence type="ECO:0000256" key="6">
    <source>
        <dbReference type="PROSITE-ProRule" id="PRU00703"/>
    </source>
</evidence>
<dbReference type="PROSITE" id="PS51371">
    <property type="entry name" value="CBS"/>
    <property type="match status" value="2"/>
</dbReference>
<feature type="domain" description="CBS" evidence="11">
    <location>
        <begin position="111"/>
        <end position="173"/>
    </location>
</feature>
<dbReference type="Pfam" id="PF08447">
    <property type="entry name" value="PAS_3"/>
    <property type="match status" value="2"/>
</dbReference>
<dbReference type="PANTHER" id="PTHR43304:SF1">
    <property type="entry name" value="PAC DOMAIN-CONTAINING PROTEIN"/>
    <property type="match status" value="1"/>
</dbReference>
<comment type="catalytic activity">
    <reaction evidence="1">
        <text>ATP + protein L-histidine = ADP + protein N-phospho-L-histidine.</text>
        <dbReference type="EC" id="2.7.13.3"/>
    </reaction>
</comment>
<dbReference type="PANTHER" id="PTHR43304">
    <property type="entry name" value="PHYTOCHROME-LIKE PROTEIN CPH1"/>
    <property type="match status" value="1"/>
</dbReference>
<dbReference type="Gene3D" id="3.10.580.10">
    <property type="entry name" value="CBS-domain"/>
    <property type="match status" value="1"/>
</dbReference>
<evidence type="ECO:0000313" key="13">
    <source>
        <dbReference type="Proteomes" id="UP001576784"/>
    </source>
</evidence>
<evidence type="ECO:0000313" key="12">
    <source>
        <dbReference type="EMBL" id="MFB2897418.1"/>
    </source>
</evidence>
<dbReference type="InterPro" id="IPR016132">
    <property type="entry name" value="Phyto_chromo_attachment"/>
</dbReference>
<organism evidence="12 13">
    <name type="scientific">Floridaenema flaviceps BLCC-F50</name>
    <dbReference type="NCBI Taxonomy" id="3153642"/>
    <lineage>
        <taxon>Bacteria</taxon>
        <taxon>Bacillati</taxon>
        <taxon>Cyanobacteriota</taxon>
        <taxon>Cyanophyceae</taxon>
        <taxon>Oscillatoriophycideae</taxon>
        <taxon>Aerosakkonematales</taxon>
        <taxon>Aerosakkonemataceae</taxon>
        <taxon>Floridanema</taxon>
        <taxon>Floridanema flaviceps</taxon>
    </lineage>
</organism>
<dbReference type="EMBL" id="JBHFNR010000251">
    <property type="protein sequence ID" value="MFB2897418.1"/>
    <property type="molecule type" value="Genomic_DNA"/>
</dbReference>
<dbReference type="InterPro" id="IPR000700">
    <property type="entry name" value="PAS-assoc_C"/>
</dbReference>
<dbReference type="Pfam" id="PF01590">
    <property type="entry name" value="GAF"/>
    <property type="match status" value="1"/>
</dbReference>
<feature type="domain" description="Phytochrome chromophore attachment site" evidence="8">
    <location>
        <begin position="230"/>
        <end position="366"/>
    </location>
</feature>
<dbReference type="Gene3D" id="3.30.450.20">
    <property type="entry name" value="PAS domain"/>
    <property type="match status" value="3"/>
</dbReference>
<feature type="domain" description="PAC" evidence="10">
    <location>
        <begin position="470"/>
        <end position="522"/>
    </location>
</feature>
<evidence type="ECO:0000259" key="11">
    <source>
        <dbReference type="PROSITE" id="PS51371"/>
    </source>
</evidence>
<evidence type="ECO:0000256" key="2">
    <source>
        <dbReference type="ARBA" id="ARBA00012438"/>
    </source>
</evidence>
<dbReference type="RefSeq" id="WP_413267025.1">
    <property type="nucleotide sequence ID" value="NZ_JBHFNR010000251.1"/>
</dbReference>
<dbReference type="EC" id="2.7.13.3" evidence="2"/>
<reference evidence="12 13" key="1">
    <citation type="submission" date="2024-09" db="EMBL/GenBank/DDBJ databases">
        <title>Floridaenema gen nov. (Aerosakkonemataceae, Aerosakkonematales ord. nov., Cyanobacteria) from benthic tropical and subtropical fresh waters, with the description of four new species.</title>
        <authorList>
            <person name="Moretto J.A."/>
            <person name="Berthold D.E."/>
            <person name="Lefler F.W."/>
            <person name="Huang I.-S."/>
            <person name="Laughinghouse H. IV."/>
        </authorList>
    </citation>
    <scope>NUCLEOTIDE SEQUENCE [LARGE SCALE GENOMIC DNA]</scope>
    <source>
        <strain evidence="12 13">BLCC-F50</strain>
    </source>
</reference>
<feature type="coiled-coil region" evidence="7">
    <location>
        <begin position="377"/>
        <end position="407"/>
    </location>
</feature>
<evidence type="ECO:0000259" key="9">
    <source>
        <dbReference type="PROSITE" id="PS50112"/>
    </source>
</evidence>
<dbReference type="Pfam" id="PF00989">
    <property type="entry name" value="PAS"/>
    <property type="match status" value="1"/>
</dbReference>
<name>A0ABV4Y096_9CYAN</name>
<dbReference type="PROSITE" id="PS50113">
    <property type="entry name" value="PAC"/>
    <property type="match status" value="2"/>
</dbReference>
<dbReference type="Proteomes" id="UP001576784">
    <property type="component" value="Unassembled WGS sequence"/>
</dbReference>
<evidence type="ECO:0000256" key="1">
    <source>
        <dbReference type="ARBA" id="ARBA00000085"/>
    </source>
</evidence>
<evidence type="ECO:0000256" key="3">
    <source>
        <dbReference type="ARBA" id="ARBA00022553"/>
    </source>
</evidence>
<dbReference type="Pfam" id="PF00571">
    <property type="entry name" value="CBS"/>
    <property type="match status" value="2"/>
</dbReference>
<feature type="domain" description="PAS" evidence="9">
    <location>
        <begin position="669"/>
        <end position="738"/>
    </location>
</feature>
<dbReference type="Gene3D" id="2.10.70.100">
    <property type="match status" value="1"/>
</dbReference>
<dbReference type="SMART" id="SM00116">
    <property type="entry name" value="CBS"/>
    <property type="match status" value="2"/>
</dbReference>
<comment type="caution">
    <text evidence="12">The sequence shown here is derived from an EMBL/GenBank/DDBJ whole genome shotgun (WGS) entry which is preliminary data.</text>
</comment>
<dbReference type="InterPro" id="IPR052162">
    <property type="entry name" value="Sensor_kinase/Photoreceptor"/>
</dbReference>
<dbReference type="InterPro" id="IPR046342">
    <property type="entry name" value="CBS_dom_sf"/>
</dbReference>
<evidence type="ECO:0000256" key="4">
    <source>
        <dbReference type="ARBA" id="ARBA00022679"/>
    </source>
</evidence>
<keyword evidence="6" id="KW-0129">CBS domain</keyword>
<keyword evidence="13" id="KW-1185">Reference proteome</keyword>
<protein>
    <recommendedName>
        <fullName evidence="2">histidine kinase</fullName>
        <ecNumber evidence="2">2.7.13.3</ecNumber>
    </recommendedName>
</protein>
<evidence type="ECO:0000256" key="7">
    <source>
        <dbReference type="SAM" id="Coils"/>
    </source>
</evidence>
<dbReference type="SMART" id="SM00086">
    <property type="entry name" value="PAC"/>
    <property type="match status" value="2"/>
</dbReference>
<dbReference type="InterPro" id="IPR000644">
    <property type="entry name" value="CBS_dom"/>
</dbReference>
<feature type="domain" description="PAS" evidence="9">
    <location>
        <begin position="397"/>
        <end position="467"/>
    </location>
</feature>
<dbReference type="PROSITE" id="PS50046">
    <property type="entry name" value="PHYTOCHROME_2"/>
    <property type="match status" value="1"/>
</dbReference>
<dbReference type="InterPro" id="IPR001610">
    <property type="entry name" value="PAC"/>
</dbReference>
<evidence type="ECO:0000256" key="5">
    <source>
        <dbReference type="ARBA" id="ARBA00022777"/>
    </source>
</evidence>
<dbReference type="PROSITE" id="PS50112">
    <property type="entry name" value="PAS"/>
    <property type="match status" value="2"/>
</dbReference>